<accession>A0ABM0GVU4</accession>
<dbReference type="Gene3D" id="3.40.50.720">
    <property type="entry name" value="NAD(P)-binding Rossmann-like Domain"/>
    <property type="match status" value="1"/>
</dbReference>
<proteinExistence type="inferred from homology"/>
<gene>
    <name evidence="7" type="primary">LOC100372039</name>
</gene>
<dbReference type="SUPFAM" id="SSF51735">
    <property type="entry name" value="NAD(P)-binding Rossmann-fold domains"/>
    <property type="match status" value="1"/>
</dbReference>
<dbReference type="PRINTS" id="PR00080">
    <property type="entry name" value="SDRFAMILY"/>
</dbReference>
<evidence type="ECO:0000256" key="4">
    <source>
        <dbReference type="ARBA" id="ARBA00026118"/>
    </source>
</evidence>
<evidence type="ECO:0000313" key="7">
    <source>
        <dbReference type="RefSeq" id="XP_002738451.1"/>
    </source>
</evidence>
<keyword evidence="2" id="KW-0521">NADP</keyword>
<dbReference type="PRINTS" id="PR00081">
    <property type="entry name" value="GDHRDH"/>
</dbReference>
<name>A0ABM0GVU4_SACKO</name>
<dbReference type="InterPro" id="IPR002347">
    <property type="entry name" value="SDR_fam"/>
</dbReference>
<keyword evidence="6" id="KW-1185">Reference proteome</keyword>
<dbReference type="RefSeq" id="XP_002738451.1">
    <property type="nucleotide sequence ID" value="XM_002738405.2"/>
</dbReference>
<evidence type="ECO:0000256" key="5">
    <source>
        <dbReference type="RuleBase" id="RU000363"/>
    </source>
</evidence>
<reference evidence="7" key="1">
    <citation type="submission" date="2025-08" db="UniProtKB">
        <authorList>
            <consortium name="RefSeq"/>
        </authorList>
    </citation>
    <scope>IDENTIFICATION</scope>
    <source>
        <tissue evidence="7">Testes</tissue>
    </source>
</reference>
<evidence type="ECO:0000256" key="2">
    <source>
        <dbReference type="ARBA" id="ARBA00022857"/>
    </source>
</evidence>
<evidence type="ECO:0000256" key="3">
    <source>
        <dbReference type="ARBA" id="ARBA00023002"/>
    </source>
</evidence>
<keyword evidence="3" id="KW-0560">Oxidoreductase</keyword>
<sequence>MSTRVAVVTGANKGIGLAMVRALCKQFDGDVYLTARNEERGKKAVEDLEKEGLHPKFLQLDITSQESIEVIKKTLVEHYGALDVLINNAGIHYSQANDPTPIGIQAHNTITTNFTGTRNICQELFPILRPQSRVVHISSEVCELSFKGMSKDLQMKLTSPALTEHELAKIMENFVHTVEQDIYKAAGYPSPVTSGFYFSQAYGVSKIGVSLLAELQAKCIMKKGILINSCCPGWTRTDLGGNRAPQSPDEATETPMYLALLPPKSDGPHGKMFRNKTIYNWHS</sequence>
<protein>
    <recommendedName>
        <fullName evidence="4">carbonyl reductase (NADPH)</fullName>
        <ecNumber evidence="4">1.1.1.184</ecNumber>
    </recommendedName>
</protein>
<evidence type="ECO:0000256" key="1">
    <source>
        <dbReference type="ARBA" id="ARBA00006484"/>
    </source>
</evidence>
<dbReference type="Pfam" id="PF00106">
    <property type="entry name" value="adh_short"/>
    <property type="match status" value="1"/>
</dbReference>
<dbReference type="CDD" id="cd05324">
    <property type="entry name" value="carb_red_PTCR-like_SDR_c"/>
    <property type="match status" value="1"/>
</dbReference>
<dbReference type="PANTHER" id="PTHR43963">
    <property type="entry name" value="CARBONYL REDUCTASE 1-RELATED"/>
    <property type="match status" value="1"/>
</dbReference>
<dbReference type="GeneID" id="100372039"/>
<dbReference type="InterPro" id="IPR045313">
    <property type="entry name" value="CBR1-like"/>
</dbReference>
<dbReference type="EC" id="1.1.1.184" evidence="4"/>
<dbReference type="InterPro" id="IPR020904">
    <property type="entry name" value="Sc_DH/Rdtase_CS"/>
</dbReference>
<comment type="similarity">
    <text evidence="1 5">Belongs to the short-chain dehydrogenases/reductases (SDR) family.</text>
</comment>
<organism evidence="6 7">
    <name type="scientific">Saccoglossus kowalevskii</name>
    <name type="common">Acorn worm</name>
    <dbReference type="NCBI Taxonomy" id="10224"/>
    <lineage>
        <taxon>Eukaryota</taxon>
        <taxon>Metazoa</taxon>
        <taxon>Hemichordata</taxon>
        <taxon>Enteropneusta</taxon>
        <taxon>Harrimaniidae</taxon>
        <taxon>Saccoglossus</taxon>
    </lineage>
</organism>
<dbReference type="Proteomes" id="UP000694865">
    <property type="component" value="Unplaced"/>
</dbReference>
<dbReference type="PROSITE" id="PS00061">
    <property type="entry name" value="ADH_SHORT"/>
    <property type="match status" value="1"/>
</dbReference>
<evidence type="ECO:0000313" key="6">
    <source>
        <dbReference type="Proteomes" id="UP000694865"/>
    </source>
</evidence>
<dbReference type="InterPro" id="IPR036291">
    <property type="entry name" value="NAD(P)-bd_dom_sf"/>
</dbReference>
<dbReference type="PANTHER" id="PTHR43963:SF6">
    <property type="entry name" value="CHAIN DEHYDROGENASE FAMILY PROTEIN, PUTATIVE (AFU_ORTHOLOGUE AFUA_3G15350)-RELATED"/>
    <property type="match status" value="1"/>
</dbReference>